<protein>
    <submittedName>
        <fullName evidence="1">Uncharacterized protein</fullName>
    </submittedName>
</protein>
<sequence>MYFDRPEKYNPDENTNNSSSAISIIRYSWIGYPDFYIEIHSNGHPDHPFIYGSD</sequence>
<evidence type="ECO:0000313" key="1">
    <source>
        <dbReference type="EMBL" id="PKC08614.1"/>
    </source>
</evidence>
<organism evidence="1 2">
    <name type="scientific">Rhizophagus irregularis</name>
    <dbReference type="NCBI Taxonomy" id="588596"/>
    <lineage>
        <taxon>Eukaryota</taxon>
        <taxon>Fungi</taxon>
        <taxon>Fungi incertae sedis</taxon>
        <taxon>Mucoromycota</taxon>
        <taxon>Glomeromycotina</taxon>
        <taxon>Glomeromycetes</taxon>
        <taxon>Glomerales</taxon>
        <taxon>Glomeraceae</taxon>
        <taxon>Rhizophagus</taxon>
    </lineage>
</organism>
<gene>
    <name evidence="1" type="ORF">RhiirA5_416682</name>
</gene>
<reference evidence="1 2" key="2">
    <citation type="submission" date="2017-09" db="EMBL/GenBank/DDBJ databases">
        <title>Extensive intraspecific genome diversity in a model arbuscular mycorrhizal fungus.</title>
        <authorList>
            <person name="Chen E.C."/>
            <person name="Morin E."/>
            <person name="Beaudet D."/>
            <person name="Noel J."/>
            <person name="Ndikumana S."/>
            <person name="Charron P."/>
            <person name="St-Onge C."/>
            <person name="Giorgi J."/>
            <person name="Grigoriev I.V."/>
            <person name="Roux C."/>
            <person name="Martin F.M."/>
            <person name="Corradi N."/>
        </authorList>
    </citation>
    <scope>NUCLEOTIDE SEQUENCE [LARGE SCALE GENOMIC DNA]</scope>
    <source>
        <strain evidence="1 2">A5</strain>
    </source>
</reference>
<reference evidence="1 2" key="1">
    <citation type="submission" date="2016-04" db="EMBL/GenBank/DDBJ databases">
        <title>Genome analyses suggest a sexual origin of heterokaryosis in a supposedly ancient asexual fungus.</title>
        <authorList>
            <person name="Ropars J."/>
            <person name="Sedzielewska K."/>
            <person name="Noel J."/>
            <person name="Charron P."/>
            <person name="Farinelli L."/>
            <person name="Marton T."/>
            <person name="Kruger M."/>
            <person name="Pelin A."/>
            <person name="Brachmann A."/>
            <person name="Corradi N."/>
        </authorList>
    </citation>
    <scope>NUCLEOTIDE SEQUENCE [LARGE SCALE GENOMIC DNA]</scope>
    <source>
        <strain evidence="1 2">A5</strain>
    </source>
</reference>
<dbReference type="Proteomes" id="UP000232722">
    <property type="component" value="Unassembled WGS sequence"/>
</dbReference>
<comment type="caution">
    <text evidence="1">The sequence shown here is derived from an EMBL/GenBank/DDBJ whole genome shotgun (WGS) entry which is preliminary data.</text>
</comment>
<evidence type="ECO:0000313" key="2">
    <source>
        <dbReference type="Proteomes" id="UP000232722"/>
    </source>
</evidence>
<proteinExistence type="predicted"/>
<name>A0A2N0PP66_9GLOM</name>
<dbReference type="AlphaFoldDB" id="A0A2N0PP66"/>
<dbReference type="EMBL" id="LLXJ01000529">
    <property type="protein sequence ID" value="PKC08614.1"/>
    <property type="molecule type" value="Genomic_DNA"/>
</dbReference>
<accession>A0A2N0PP66</accession>